<dbReference type="GO" id="GO:0009289">
    <property type="term" value="C:pilus"/>
    <property type="evidence" value="ECO:0007669"/>
    <property type="project" value="InterPro"/>
</dbReference>
<dbReference type="AlphaFoldDB" id="A0A379TUZ6"/>
<dbReference type="Pfam" id="PF00419">
    <property type="entry name" value="Fimbrial"/>
    <property type="match status" value="1"/>
</dbReference>
<sequence>MIKAGNGTMKTRDDRTAFAQSCRLNLPALLRWLLMVSVLAGPGYAYAADSDTMCTTTGGSGTVTLNVPPSVSFAPETAPGPGTVLYTSPPYTIDYQCQYGGFTRPGTALRVAFARLGDLKPLTDALDKAGLKLEIHLSDSSGGGEAVFDHFTGSPDYVGIGSDYISTGNGIQHTGNRTLTIRLKLTVNRKIASGFYVVPPLSSFRLYAHLNKTGSAIQINTTATRIQYVPNCFVQAGLSTNKVDFGPVITSDVDNNFSLPRTFSIRASADSDPACGKNQLTGPYEGVGNYYLQLPLKVAFLINSGGTPSSDNKAIILKNENNENNGLQLKISDPAGNLVTFNNESASLPEASPANKLGEFHDGIFTVNKQYTATLLPTGKPVKTGKYRTQVTVKVSYY</sequence>
<dbReference type="InterPro" id="IPR008966">
    <property type="entry name" value="Adhesion_dom_sf"/>
</dbReference>
<dbReference type="GO" id="GO:0007155">
    <property type="term" value="P:cell adhesion"/>
    <property type="evidence" value="ECO:0007669"/>
    <property type="project" value="InterPro"/>
</dbReference>
<feature type="signal peptide" evidence="1">
    <location>
        <begin position="1"/>
        <end position="47"/>
    </location>
</feature>
<dbReference type="Gene3D" id="2.60.40.1090">
    <property type="entry name" value="Fimbrial-type adhesion domain"/>
    <property type="match status" value="1"/>
</dbReference>
<proteinExistence type="predicted"/>
<evidence type="ECO:0000313" key="3">
    <source>
        <dbReference type="EMBL" id="SUG54351.1"/>
    </source>
</evidence>
<dbReference type="InterPro" id="IPR000259">
    <property type="entry name" value="Adhesion_dom_fimbrial"/>
</dbReference>
<evidence type="ECO:0000256" key="1">
    <source>
        <dbReference type="SAM" id="SignalP"/>
    </source>
</evidence>
<protein>
    <submittedName>
        <fullName evidence="3">Fimbrial protein</fullName>
    </submittedName>
</protein>
<dbReference type="EMBL" id="UGXH01000003">
    <property type="protein sequence ID" value="SUG54351.1"/>
    <property type="molecule type" value="Genomic_DNA"/>
</dbReference>
<name>A0A379TUZ6_SALDZ</name>
<dbReference type="SUPFAM" id="SSF49401">
    <property type="entry name" value="Bacterial adhesins"/>
    <property type="match status" value="1"/>
</dbReference>
<organism evidence="3 4">
    <name type="scientific">Salmonella diarizonae</name>
    <dbReference type="NCBI Taxonomy" id="59204"/>
    <lineage>
        <taxon>Bacteria</taxon>
        <taxon>Pseudomonadati</taxon>
        <taxon>Pseudomonadota</taxon>
        <taxon>Gammaproteobacteria</taxon>
        <taxon>Enterobacterales</taxon>
        <taxon>Enterobacteriaceae</taxon>
        <taxon>Salmonella</taxon>
    </lineage>
</organism>
<feature type="domain" description="Fimbrial-type adhesion" evidence="2">
    <location>
        <begin position="230"/>
        <end position="397"/>
    </location>
</feature>
<gene>
    <name evidence="3" type="primary">sbbA</name>
    <name evidence="3" type="ORF">NCTC10060_01440</name>
</gene>
<feature type="chain" id="PRO_5030069274" evidence="1">
    <location>
        <begin position="48"/>
        <end position="398"/>
    </location>
</feature>
<dbReference type="InterPro" id="IPR036937">
    <property type="entry name" value="Adhesion_dom_fimbrial_sf"/>
</dbReference>
<dbReference type="Proteomes" id="UP000254633">
    <property type="component" value="Unassembled WGS sequence"/>
</dbReference>
<keyword evidence="1" id="KW-0732">Signal</keyword>
<reference evidence="3 4" key="1">
    <citation type="submission" date="2018-06" db="EMBL/GenBank/DDBJ databases">
        <authorList>
            <consortium name="Pathogen Informatics"/>
            <person name="Doyle S."/>
        </authorList>
    </citation>
    <scope>NUCLEOTIDE SEQUENCE [LARGE SCALE GENOMIC DNA]</scope>
    <source>
        <strain evidence="3 4">NCTC10060</strain>
    </source>
</reference>
<evidence type="ECO:0000259" key="2">
    <source>
        <dbReference type="Pfam" id="PF00419"/>
    </source>
</evidence>
<evidence type="ECO:0000313" key="4">
    <source>
        <dbReference type="Proteomes" id="UP000254633"/>
    </source>
</evidence>
<accession>A0A379TUZ6</accession>